<dbReference type="eggNOG" id="ENOG502SJAE">
    <property type="taxonomic scope" value="Eukaryota"/>
</dbReference>
<dbReference type="STRING" id="655863.F0X9J4"/>
<dbReference type="GO" id="GO:0046873">
    <property type="term" value="F:metal ion transmembrane transporter activity"/>
    <property type="evidence" value="ECO:0007669"/>
    <property type="project" value="InterPro"/>
</dbReference>
<keyword evidence="4 5" id="KW-0472">Membrane</keyword>
<dbReference type="AlphaFoldDB" id="F0X9J4"/>
<proteinExistence type="predicted"/>
<organism evidence="7">
    <name type="scientific">Grosmannia clavigera (strain kw1407 / UAMH 11150)</name>
    <name type="common">Blue stain fungus</name>
    <name type="synonym">Graphiocladiella clavigera</name>
    <dbReference type="NCBI Taxonomy" id="655863"/>
    <lineage>
        <taxon>Eukaryota</taxon>
        <taxon>Fungi</taxon>
        <taxon>Dikarya</taxon>
        <taxon>Ascomycota</taxon>
        <taxon>Pezizomycotina</taxon>
        <taxon>Sordariomycetes</taxon>
        <taxon>Sordariomycetidae</taxon>
        <taxon>Ophiostomatales</taxon>
        <taxon>Ophiostomataceae</taxon>
        <taxon>Leptographium</taxon>
    </lineage>
</organism>
<feature type="transmembrane region" description="Helical" evidence="5">
    <location>
        <begin position="342"/>
        <end position="360"/>
    </location>
</feature>
<dbReference type="Pfam" id="PF01544">
    <property type="entry name" value="CorA"/>
    <property type="match status" value="1"/>
</dbReference>
<dbReference type="RefSeq" id="XP_014175142.1">
    <property type="nucleotide sequence ID" value="XM_014319667.1"/>
</dbReference>
<dbReference type="OrthoDB" id="5428055at2759"/>
<keyword evidence="2 5" id="KW-0812">Transmembrane</keyword>
<accession>F0X9J4</accession>
<keyword evidence="7" id="KW-1185">Reference proteome</keyword>
<dbReference type="EMBL" id="GL629735">
    <property type="protein sequence ID" value="EFX05660.1"/>
    <property type="molecule type" value="Genomic_DNA"/>
</dbReference>
<dbReference type="GeneID" id="25976861"/>
<evidence type="ECO:0000256" key="1">
    <source>
        <dbReference type="ARBA" id="ARBA00004141"/>
    </source>
</evidence>
<evidence type="ECO:0000256" key="5">
    <source>
        <dbReference type="SAM" id="Phobius"/>
    </source>
</evidence>
<sequence>MERSRGVCKCATYEDLATQQSELNPSIADLARYLGQQPAQSSTMISLDYLCGDQALAESKYIGENDLEKILDGIFDGDEQRHVILVEDIEPRLISLLGEKLDIDPVFFAGHITTNFGDIEHVPPPPSLALLPSQIAAAEYLHTHYQRVMDLGNADLFQGAAYALKTNSNIVRNVRRLPALSGRQLGLAHLVRYLRYQPPPGFTVANPSLLSLCYYPIRISLAEWNLYIHLTSRCVKHYEYTLSSAQNRLHDDDIKDLQRWRRRSKQSQHKLLLVEAFVDHWRQQEADGRPTWDMALMDIRYLRQQLEQYSISLEQMISVATSMVQLIDSRRSLQDAANVKQLTLIALIFVPLSWVASLFSLSDKYAPGHEKFWVYIATALSVLFLVLLLSALRYSHVEGFLKSSIGRLSLIRRVKINAGPA</sequence>
<feature type="transmembrane region" description="Helical" evidence="5">
    <location>
        <begin position="372"/>
        <end position="392"/>
    </location>
</feature>
<dbReference type="InterPro" id="IPR002523">
    <property type="entry name" value="MgTranspt_CorA/ZnTranspt_ZntB"/>
</dbReference>
<comment type="subcellular location">
    <subcellularLocation>
        <location evidence="1">Membrane</location>
        <topology evidence="1">Multi-pass membrane protein</topology>
    </subcellularLocation>
</comment>
<dbReference type="InterPro" id="IPR045863">
    <property type="entry name" value="CorA_TM1_TM2"/>
</dbReference>
<evidence type="ECO:0000313" key="6">
    <source>
        <dbReference type="EMBL" id="EFX05660.1"/>
    </source>
</evidence>
<name>F0X9J4_GROCL</name>
<dbReference type="Gene3D" id="1.20.58.340">
    <property type="entry name" value="Magnesium transport protein CorA, transmembrane region"/>
    <property type="match status" value="1"/>
</dbReference>
<gene>
    <name evidence="6" type="ORF">CMQ_3729</name>
</gene>
<dbReference type="Proteomes" id="UP000007796">
    <property type="component" value="Unassembled WGS sequence"/>
</dbReference>
<evidence type="ECO:0000313" key="7">
    <source>
        <dbReference type="Proteomes" id="UP000007796"/>
    </source>
</evidence>
<dbReference type="SUPFAM" id="SSF144083">
    <property type="entry name" value="Magnesium transport protein CorA, transmembrane region"/>
    <property type="match status" value="1"/>
</dbReference>
<dbReference type="HOGENOM" id="CLU_034568_1_0_1"/>
<evidence type="ECO:0000256" key="4">
    <source>
        <dbReference type="ARBA" id="ARBA00023136"/>
    </source>
</evidence>
<keyword evidence="3 5" id="KW-1133">Transmembrane helix</keyword>
<dbReference type="InParanoid" id="F0X9J4"/>
<evidence type="ECO:0000256" key="2">
    <source>
        <dbReference type="ARBA" id="ARBA00022692"/>
    </source>
</evidence>
<reference evidence="6 7" key="1">
    <citation type="journal article" date="2011" name="Proc. Natl. Acad. Sci. U.S.A.">
        <title>Genome and transcriptome analyses of the mountain pine beetle-fungal symbiont Grosmannia clavigera, a lodgepole pine pathogen.</title>
        <authorList>
            <person name="DiGuistini S."/>
            <person name="Wang Y."/>
            <person name="Liao N.Y."/>
            <person name="Taylor G."/>
            <person name="Tanguay P."/>
            <person name="Feau N."/>
            <person name="Henrissat B."/>
            <person name="Chan S.K."/>
            <person name="Hesse-Orce U."/>
            <person name="Alamouti S.M."/>
            <person name="Tsui C.K.M."/>
            <person name="Docking R.T."/>
            <person name="Levasseur A."/>
            <person name="Haridas S."/>
            <person name="Robertson G."/>
            <person name="Birol I."/>
            <person name="Holt R.A."/>
            <person name="Marra M.A."/>
            <person name="Hamelin R.C."/>
            <person name="Hirst M."/>
            <person name="Jones S.J.M."/>
            <person name="Bohlmann J."/>
            <person name="Breuil C."/>
        </authorList>
    </citation>
    <scope>NUCLEOTIDE SEQUENCE [LARGE SCALE GENOMIC DNA]</scope>
    <source>
        <strain evidence="7">kw1407 / UAMH 11150</strain>
    </source>
</reference>
<protein>
    <submittedName>
        <fullName evidence="6">Uncharacterized protein</fullName>
    </submittedName>
</protein>
<dbReference type="GO" id="GO:0016020">
    <property type="term" value="C:membrane"/>
    <property type="evidence" value="ECO:0007669"/>
    <property type="project" value="UniProtKB-SubCell"/>
</dbReference>
<evidence type="ECO:0000256" key="3">
    <source>
        <dbReference type="ARBA" id="ARBA00022989"/>
    </source>
</evidence>